<evidence type="ECO:0000256" key="1">
    <source>
        <dbReference type="ARBA" id="ARBA00003784"/>
    </source>
</evidence>
<dbReference type="GO" id="GO:0005886">
    <property type="term" value="C:plasma membrane"/>
    <property type="evidence" value="ECO:0007669"/>
    <property type="project" value="UniProtKB-SubCell"/>
</dbReference>
<dbReference type="NCBIfam" id="NF009884">
    <property type="entry name" value="PRK13343.1"/>
    <property type="match status" value="1"/>
</dbReference>
<feature type="domain" description="ATPase F1/V1/A1 complex alpha/beta subunit N-terminal" evidence="17">
    <location>
        <begin position="25"/>
        <end position="92"/>
    </location>
</feature>
<feature type="site" description="Required for activity" evidence="14">
    <location>
        <position position="370"/>
    </location>
</feature>
<dbReference type="SUPFAM" id="SSF47917">
    <property type="entry name" value="C-terminal domain of alpha and beta subunits of F1 ATP synthase"/>
    <property type="match status" value="1"/>
</dbReference>
<comment type="subunit">
    <text evidence="13">F-type ATPases have 2 components, CF(1) - the catalytic core - and CF(0) - the membrane proton channel. CF(1) has five subunits: alpha(3), beta(3), gamma(1), delta(1), epsilon(1). CF(0) has four main subunits: a(1), b(1), b'(1) and c(9-12).</text>
</comment>
<keyword evidence="7 14" id="KW-0067">ATP-binding</keyword>
<keyword evidence="14" id="KW-1003">Cell membrane</keyword>
<dbReference type="InterPro" id="IPR038376">
    <property type="entry name" value="ATP_synth_asu_C_sf"/>
</dbReference>
<evidence type="ECO:0000256" key="4">
    <source>
        <dbReference type="ARBA" id="ARBA00022448"/>
    </source>
</evidence>
<evidence type="ECO:0000256" key="11">
    <source>
        <dbReference type="ARBA" id="ARBA00023196"/>
    </source>
</evidence>
<dbReference type="PIRSF" id="PIRSF039088">
    <property type="entry name" value="F_ATPase_subunit_alpha"/>
    <property type="match status" value="1"/>
</dbReference>
<evidence type="ECO:0000256" key="13">
    <source>
        <dbReference type="ARBA" id="ARBA00026013"/>
    </source>
</evidence>
<evidence type="ECO:0000256" key="7">
    <source>
        <dbReference type="ARBA" id="ARBA00022840"/>
    </source>
</evidence>
<sequence>MEIRAAEISKVIKDQIANFGTEAEVSEVGSVLSVGDGIARIHGLDKVQAGEMVKFANGVEGMALNLEADNVGVVIFGSDQDIKEGDSVKRTGTIVDVPVGKGLLGRVVDALGNPIDGKGPLADITRERVEAKAPGIIPRKSVHEPVQTGLKAIDALVPVGRGQRELIIGDRQTGKSAVAIDTFINQKGVNAGDDESKKLYCIYVAVGQKRSTVAQIVKQLEENGAMEYTIVVAATASEPAPLQYLAPYTGAAMGEFFRDNGMHAVIVYDDLSKQAVAYRQMSLLLRRPPGREAYPGDVFYLHSRLLERAAKMNDENGGGSLTALPIIETQAGDVSAYIPTNVISITDGQIFLETDLFFQGIRPAINVGLSVSRVGGAAQTKAMKKVAGSIKLELAQYREMAAFAQFGSDLDASTQKLLNRGARLTELLKQPQFSPMPFEEQTVSIFAGTNGYLDSVAVDRVTEYEAAMLSFMRNEHADVLGEIRESGKFEGDTKDKTVAALDAFAKQFA</sequence>
<keyword evidence="8 14" id="KW-1278">Translocase</keyword>
<evidence type="ECO:0000313" key="18">
    <source>
        <dbReference type="EMBL" id="AKQ42416.1"/>
    </source>
</evidence>
<dbReference type="Proteomes" id="UP000059113">
    <property type="component" value="Chromosome"/>
</dbReference>
<feature type="domain" description="ATP synthase alpha subunit C-terminal" evidence="16">
    <location>
        <begin position="379"/>
        <end position="504"/>
    </location>
</feature>
<feature type="binding site" evidence="14">
    <location>
        <begin position="169"/>
        <end position="176"/>
    </location>
    <ligand>
        <name>ATP</name>
        <dbReference type="ChEBI" id="CHEBI:30616"/>
    </ligand>
</feature>
<dbReference type="FunFam" id="2.40.30.20:FF:000001">
    <property type="entry name" value="ATP synthase subunit alpha"/>
    <property type="match status" value="1"/>
</dbReference>
<evidence type="ECO:0000256" key="2">
    <source>
        <dbReference type="ARBA" id="ARBA00004370"/>
    </source>
</evidence>
<dbReference type="GO" id="GO:0045259">
    <property type="term" value="C:proton-transporting ATP synthase complex"/>
    <property type="evidence" value="ECO:0007669"/>
    <property type="project" value="UniProtKB-KW"/>
</dbReference>
<dbReference type="EC" id="7.1.2.2" evidence="14"/>
<dbReference type="RefSeq" id="WP_048885950.1">
    <property type="nucleotide sequence ID" value="NZ_CP011310.1"/>
</dbReference>
<evidence type="ECO:0000259" key="17">
    <source>
        <dbReference type="Pfam" id="PF02874"/>
    </source>
</evidence>
<evidence type="ECO:0000256" key="14">
    <source>
        <dbReference type="HAMAP-Rule" id="MF_01346"/>
    </source>
</evidence>
<dbReference type="Gene3D" id="3.40.50.300">
    <property type="entry name" value="P-loop containing nucleotide triphosphate hydrolases"/>
    <property type="match status" value="1"/>
</dbReference>
<evidence type="ECO:0000256" key="6">
    <source>
        <dbReference type="ARBA" id="ARBA00022781"/>
    </source>
</evidence>
<dbReference type="GO" id="GO:0043531">
    <property type="term" value="F:ADP binding"/>
    <property type="evidence" value="ECO:0007669"/>
    <property type="project" value="TreeGrafter"/>
</dbReference>
<dbReference type="CDD" id="cd01132">
    <property type="entry name" value="F1-ATPase_alpha_CD"/>
    <property type="match status" value="1"/>
</dbReference>
<dbReference type="PANTHER" id="PTHR48082:SF2">
    <property type="entry name" value="ATP SYNTHASE SUBUNIT ALPHA, MITOCHONDRIAL"/>
    <property type="match status" value="1"/>
</dbReference>
<proteinExistence type="inferred from homology"/>
<keyword evidence="11 14" id="KW-0139">CF(1)</keyword>
<dbReference type="InterPro" id="IPR036121">
    <property type="entry name" value="ATPase_F1/V1/A1_a/bsu_N_sf"/>
</dbReference>
<dbReference type="KEGG" id="ery:CP97_10845"/>
<keyword evidence="10 14" id="KW-0472">Membrane</keyword>
<feature type="domain" description="ATPase F1/V1/A1 complex alpha/beta subunit nucleotide-binding" evidence="15">
    <location>
        <begin position="149"/>
        <end position="372"/>
    </location>
</feature>
<dbReference type="SUPFAM" id="SSF52540">
    <property type="entry name" value="P-loop containing nucleoside triphosphate hydrolases"/>
    <property type="match status" value="1"/>
</dbReference>
<dbReference type="SUPFAM" id="SSF50615">
    <property type="entry name" value="N-terminal domain of alpha and beta subunits of F1 ATP synthase"/>
    <property type="match status" value="1"/>
</dbReference>
<dbReference type="InterPro" id="IPR033732">
    <property type="entry name" value="ATP_synth_F1_a_nt-bd_dom"/>
</dbReference>
<dbReference type="GO" id="GO:0046933">
    <property type="term" value="F:proton-transporting ATP synthase activity, rotational mechanism"/>
    <property type="evidence" value="ECO:0007669"/>
    <property type="project" value="UniProtKB-UniRule"/>
</dbReference>
<dbReference type="Gene3D" id="2.40.30.20">
    <property type="match status" value="1"/>
</dbReference>
<keyword evidence="6 14" id="KW-0375">Hydrogen ion transport</keyword>
<dbReference type="FunFam" id="3.40.50.300:FF:002432">
    <property type="entry name" value="ATP synthase subunit alpha, mitochondrial"/>
    <property type="match status" value="1"/>
</dbReference>
<dbReference type="CDD" id="cd18116">
    <property type="entry name" value="ATP-synt_F1_alpha_N"/>
    <property type="match status" value="1"/>
</dbReference>
<evidence type="ECO:0000256" key="9">
    <source>
        <dbReference type="ARBA" id="ARBA00023065"/>
    </source>
</evidence>
<evidence type="ECO:0000259" key="15">
    <source>
        <dbReference type="Pfam" id="PF00006"/>
    </source>
</evidence>
<dbReference type="Pfam" id="PF00306">
    <property type="entry name" value="ATP-synt_ab_C"/>
    <property type="match status" value="1"/>
</dbReference>
<evidence type="ECO:0000259" key="16">
    <source>
        <dbReference type="Pfam" id="PF00306"/>
    </source>
</evidence>
<evidence type="ECO:0000256" key="12">
    <source>
        <dbReference type="ARBA" id="ARBA00023310"/>
    </source>
</evidence>
<evidence type="ECO:0000256" key="3">
    <source>
        <dbReference type="ARBA" id="ARBA00008936"/>
    </source>
</evidence>
<dbReference type="InterPro" id="IPR020003">
    <property type="entry name" value="ATPase_a/bsu_AS"/>
</dbReference>
<dbReference type="InterPro" id="IPR000194">
    <property type="entry name" value="ATPase_F1/V1/A1_a/bsu_nucl-bd"/>
</dbReference>
<evidence type="ECO:0000313" key="19">
    <source>
        <dbReference type="Proteomes" id="UP000059113"/>
    </source>
</evidence>
<protein>
    <recommendedName>
        <fullName evidence="14">ATP synthase subunit alpha</fullName>
        <ecNumber evidence="14">7.1.2.2</ecNumber>
    </recommendedName>
    <alternativeName>
        <fullName evidence="14">ATP synthase F1 sector subunit alpha</fullName>
    </alternativeName>
    <alternativeName>
        <fullName evidence="14">F-ATPase subunit alpha</fullName>
    </alternativeName>
</protein>
<dbReference type="STRING" id="1648404.CP97_10845"/>
<dbReference type="GO" id="GO:0005524">
    <property type="term" value="F:ATP binding"/>
    <property type="evidence" value="ECO:0007669"/>
    <property type="project" value="UniProtKB-UniRule"/>
</dbReference>
<evidence type="ECO:0000256" key="8">
    <source>
        <dbReference type="ARBA" id="ARBA00022967"/>
    </source>
</evidence>
<keyword evidence="19" id="KW-1185">Reference proteome</keyword>
<name>A0A0H4VHQ3_9SPHN</name>
<evidence type="ECO:0000256" key="5">
    <source>
        <dbReference type="ARBA" id="ARBA00022741"/>
    </source>
</evidence>
<dbReference type="InterPro" id="IPR027417">
    <property type="entry name" value="P-loop_NTPase"/>
</dbReference>
<comment type="subcellular location">
    <subcellularLocation>
        <location evidence="14">Cell membrane</location>
        <topology evidence="14">Peripheral membrane protein</topology>
    </subcellularLocation>
    <subcellularLocation>
        <location evidence="2">Membrane</location>
    </subcellularLocation>
</comment>
<comment type="similarity">
    <text evidence="3 14">Belongs to the ATPase alpha/beta chains family.</text>
</comment>
<evidence type="ECO:0000256" key="10">
    <source>
        <dbReference type="ARBA" id="ARBA00023136"/>
    </source>
</evidence>
<comment type="function">
    <text evidence="1 14">Produces ATP from ADP in the presence of a proton gradient across the membrane. The alpha chain is a regulatory subunit.</text>
</comment>
<dbReference type="FunFam" id="1.20.150.20:FF:000001">
    <property type="entry name" value="ATP synthase subunit alpha"/>
    <property type="match status" value="1"/>
</dbReference>
<reference evidence="18 19" key="1">
    <citation type="journal article" date="2015" name="Int. J. Syst. Evol. Microbiol.">
        <title>Erythrobacter atlanticus sp. nov., a bacterium from ocean sediment able to degrade polycyclic aromatic hydrocarbons.</title>
        <authorList>
            <person name="Zhuang L."/>
            <person name="Liu Y."/>
            <person name="Wang L."/>
            <person name="Wang W."/>
            <person name="Shao Z."/>
        </authorList>
    </citation>
    <scope>NUCLEOTIDE SEQUENCE [LARGE SCALE GENOMIC DNA]</scope>
    <source>
        <strain evidence="19">s21-N3</strain>
    </source>
</reference>
<dbReference type="AlphaFoldDB" id="A0A0H4VHQ3"/>
<dbReference type="HAMAP" id="MF_01346">
    <property type="entry name" value="ATP_synth_alpha_bact"/>
    <property type="match status" value="1"/>
</dbReference>
<dbReference type="Pfam" id="PF02874">
    <property type="entry name" value="ATP-synt_ab_N"/>
    <property type="match status" value="1"/>
</dbReference>
<dbReference type="NCBIfam" id="TIGR00962">
    <property type="entry name" value="atpA"/>
    <property type="match status" value="1"/>
</dbReference>
<comment type="catalytic activity">
    <reaction evidence="14">
        <text>ATP + H2O + 4 H(+)(in) = ADP + phosphate + 5 H(+)(out)</text>
        <dbReference type="Rhea" id="RHEA:57720"/>
        <dbReference type="ChEBI" id="CHEBI:15377"/>
        <dbReference type="ChEBI" id="CHEBI:15378"/>
        <dbReference type="ChEBI" id="CHEBI:30616"/>
        <dbReference type="ChEBI" id="CHEBI:43474"/>
        <dbReference type="ChEBI" id="CHEBI:456216"/>
        <dbReference type="EC" id="7.1.2.2"/>
    </reaction>
</comment>
<reference evidence="19" key="2">
    <citation type="submission" date="2015-04" db="EMBL/GenBank/DDBJ databases">
        <title>The complete genome sequence of Erythrobacter sp. s21-N3.</title>
        <authorList>
            <person name="Zhuang L."/>
            <person name="Liu Y."/>
            <person name="Shao Z."/>
        </authorList>
    </citation>
    <scope>NUCLEOTIDE SEQUENCE [LARGE SCALE GENOMIC DNA]</scope>
    <source>
        <strain evidence="19">s21-N3</strain>
    </source>
</reference>
<dbReference type="CDD" id="cd18113">
    <property type="entry name" value="ATP-synt_F1_alpha_C"/>
    <property type="match status" value="1"/>
</dbReference>
<dbReference type="EMBL" id="CP011310">
    <property type="protein sequence ID" value="AKQ42416.1"/>
    <property type="molecule type" value="Genomic_DNA"/>
</dbReference>
<keyword evidence="12 14" id="KW-0066">ATP synthesis</keyword>
<organism evidence="18 19">
    <name type="scientific">Aurantiacibacter atlanticus</name>
    <dbReference type="NCBI Taxonomy" id="1648404"/>
    <lineage>
        <taxon>Bacteria</taxon>
        <taxon>Pseudomonadati</taxon>
        <taxon>Pseudomonadota</taxon>
        <taxon>Alphaproteobacteria</taxon>
        <taxon>Sphingomonadales</taxon>
        <taxon>Erythrobacteraceae</taxon>
        <taxon>Aurantiacibacter</taxon>
    </lineage>
</organism>
<dbReference type="PROSITE" id="PS00152">
    <property type="entry name" value="ATPASE_ALPHA_BETA"/>
    <property type="match status" value="1"/>
</dbReference>
<dbReference type="InterPro" id="IPR000793">
    <property type="entry name" value="ATP_synth_asu_C"/>
</dbReference>
<dbReference type="InterPro" id="IPR004100">
    <property type="entry name" value="ATPase_F1/V1/A1_a/bsu_N"/>
</dbReference>
<dbReference type="InterPro" id="IPR023366">
    <property type="entry name" value="ATP_synth_asu-like_sf"/>
</dbReference>
<gene>
    <name evidence="14" type="primary">atpA</name>
    <name evidence="18" type="ORF">CP97_10845</name>
</gene>
<dbReference type="OrthoDB" id="9803053at2"/>
<keyword evidence="4 14" id="KW-0813">Transport</keyword>
<keyword evidence="5 14" id="KW-0547">Nucleotide-binding</keyword>
<dbReference type="Pfam" id="PF00006">
    <property type="entry name" value="ATP-synt_ab"/>
    <property type="match status" value="1"/>
</dbReference>
<keyword evidence="9 14" id="KW-0406">Ion transport</keyword>
<accession>A0A0H4VHQ3</accession>
<dbReference type="PANTHER" id="PTHR48082">
    <property type="entry name" value="ATP SYNTHASE SUBUNIT ALPHA, MITOCHONDRIAL"/>
    <property type="match status" value="1"/>
</dbReference>
<dbReference type="InterPro" id="IPR005294">
    <property type="entry name" value="ATP_synth_F1_asu"/>
</dbReference>
<dbReference type="Gene3D" id="1.20.150.20">
    <property type="entry name" value="ATP synthase alpha/beta chain, C-terminal domain"/>
    <property type="match status" value="1"/>
</dbReference>
<dbReference type="PATRIC" id="fig|1648404.4.peg.2255"/>